<dbReference type="InParanoid" id="Q01PG6"/>
<protein>
    <submittedName>
        <fullName evidence="1">Uncharacterized protein</fullName>
    </submittedName>
</protein>
<dbReference type="STRING" id="234267.Acid_7546"/>
<dbReference type="HOGENOM" id="CLU_2604205_0_0_0"/>
<evidence type="ECO:0000313" key="1">
    <source>
        <dbReference type="EMBL" id="ABJ88454.1"/>
    </source>
</evidence>
<dbReference type="EMBL" id="CP000473">
    <property type="protein sequence ID" value="ABJ88454.1"/>
    <property type="molecule type" value="Genomic_DNA"/>
</dbReference>
<sequence>MTGNRGFYEAVQTERGRQNFVLRVPGVDAFTLSGFLGAAVGVDVDRLGAILTSLNDENTQAAAWVTLAEVRLKAARGHQ</sequence>
<accession>Q01PG6</accession>
<reference evidence="1" key="1">
    <citation type="submission" date="2006-10" db="EMBL/GenBank/DDBJ databases">
        <title>Complete sequence of Solibacter usitatus Ellin6076.</title>
        <authorList>
            <consortium name="US DOE Joint Genome Institute"/>
            <person name="Copeland A."/>
            <person name="Lucas S."/>
            <person name="Lapidus A."/>
            <person name="Barry K."/>
            <person name="Detter J.C."/>
            <person name="Glavina del Rio T."/>
            <person name="Hammon N."/>
            <person name="Israni S."/>
            <person name="Dalin E."/>
            <person name="Tice H."/>
            <person name="Pitluck S."/>
            <person name="Thompson L.S."/>
            <person name="Brettin T."/>
            <person name="Bruce D."/>
            <person name="Han C."/>
            <person name="Tapia R."/>
            <person name="Gilna P."/>
            <person name="Schmutz J."/>
            <person name="Larimer F."/>
            <person name="Land M."/>
            <person name="Hauser L."/>
            <person name="Kyrpides N."/>
            <person name="Mikhailova N."/>
            <person name="Janssen P.H."/>
            <person name="Kuske C.R."/>
            <person name="Richardson P."/>
        </authorList>
    </citation>
    <scope>NUCLEOTIDE SEQUENCE</scope>
    <source>
        <strain evidence="1">Ellin6076</strain>
    </source>
</reference>
<name>Q01PG6_SOLUE</name>
<gene>
    <name evidence="1" type="ordered locus">Acid_7546</name>
</gene>
<organism evidence="1">
    <name type="scientific">Solibacter usitatus (strain Ellin6076)</name>
    <dbReference type="NCBI Taxonomy" id="234267"/>
    <lineage>
        <taxon>Bacteria</taxon>
        <taxon>Pseudomonadati</taxon>
        <taxon>Acidobacteriota</taxon>
        <taxon>Terriglobia</taxon>
        <taxon>Bryobacterales</taxon>
        <taxon>Solibacteraceae</taxon>
        <taxon>Candidatus Solibacter</taxon>
    </lineage>
</organism>
<proteinExistence type="predicted"/>
<dbReference type="KEGG" id="sus:Acid_7546"/>
<dbReference type="AlphaFoldDB" id="Q01PG6"/>